<feature type="transmembrane region" description="Helical" evidence="7">
    <location>
        <begin position="69"/>
        <end position="94"/>
    </location>
</feature>
<evidence type="ECO:0000313" key="8">
    <source>
        <dbReference type="EMBL" id="EGZ26796.1"/>
    </source>
</evidence>
<comment type="subcellular location">
    <subcellularLocation>
        <location evidence="1">Membrane</location>
        <topology evidence="1">Multi-pass membrane protein</topology>
    </subcellularLocation>
</comment>
<dbReference type="OMA" id="FICIPQI"/>
<evidence type="ECO:0000256" key="3">
    <source>
        <dbReference type="ARBA" id="ARBA00022692"/>
    </source>
</evidence>
<dbReference type="AlphaFoldDB" id="G4YE89"/>
<feature type="transmembrane region" description="Helical" evidence="7">
    <location>
        <begin position="389"/>
        <end position="415"/>
    </location>
</feature>
<reference evidence="8 9" key="1">
    <citation type="journal article" date="2006" name="Science">
        <title>Phytophthora genome sequences uncover evolutionary origins and mechanisms of pathogenesis.</title>
        <authorList>
            <person name="Tyler B.M."/>
            <person name="Tripathy S."/>
            <person name="Zhang X."/>
            <person name="Dehal P."/>
            <person name="Jiang R.H."/>
            <person name="Aerts A."/>
            <person name="Arredondo F.D."/>
            <person name="Baxter L."/>
            <person name="Bensasson D."/>
            <person name="Beynon J.L."/>
            <person name="Chapman J."/>
            <person name="Damasceno C.M."/>
            <person name="Dorrance A.E."/>
            <person name="Dou D."/>
            <person name="Dickerman A.W."/>
            <person name="Dubchak I.L."/>
            <person name="Garbelotto M."/>
            <person name="Gijzen M."/>
            <person name="Gordon S.G."/>
            <person name="Govers F."/>
            <person name="Grunwald N.J."/>
            <person name="Huang W."/>
            <person name="Ivors K.L."/>
            <person name="Jones R.W."/>
            <person name="Kamoun S."/>
            <person name="Krampis K."/>
            <person name="Lamour K.H."/>
            <person name="Lee M.K."/>
            <person name="McDonald W.H."/>
            <person name="Medina M."/>
            <person name="Meijer H.J."/>
            <person name="Nordberg E.K."/>
            <person name="Maclean D.J."/>
            <person name="Ospina-Giraldo M.D."/>
            <person name="Morris P.F."/>
            <person name="Phuntumart V."/>
            <person name="Putnam N.H."/>
            <person name="Rash S."/>
            <person name="Rose J.K."/>
            <person name="Sakihama Y."/>
            <person name="Salamov A.A."/>
            <person name="Savidor A."/>
            <person name="Scheuring C.F."/>
            <person name="Smith B.M."/>
            <person name="Sobral B.W."/>
            <person name="Terry A."/>
            <person name="Torto-Alalibo T.A."/>
            <person name="Win J."/>
            <person name="Xu Z."/>
            <person name="Zhang H."/>
            <person name="Grigoriev I.V."/>
            <person name="Rokhsar D.S."/>
            <person name="Boore J.L."/>
        </authorList>
    </citation>
    <scope>NUCLEOTIDE SEQUENCE [LARGE SCALE GENOMIC DNA]</scope>
    <source>
        <strain evidence="8 9">P6497</strain>
    </source>
</reference>
<dbReference type="Proteomes" id="UP000002640">
    <property type="component" value="Unassembled WGS sequence"/>
</dbReference>
<evidence type="ECO:0000256" key="6">
    <source>
        <dbReference type="SAM" id="MobiDB-lite"/>
    </source>
</evidence>
<feature type="transmembrane region" description="Helical" evidence="7">
    <location>
        <begin position="187"/>
        <end position="208"/>
    </location>
</feature>
<feature type="transmembrane region" description="Helical" evidence="7">
    <location>
        <begin position="340"/>
        <end position="357"/>
    </location>
</feature>
<dbReference type="EMBL" id="JH159151">
    <property type="protein sequence ID" value="EGZ26796.1"/>
    <property type="molecule type" value="Genomic_DNA"/>
</dbReference>
<feature type="transmembrane region" description="Helical" evidence="7">
    <location>
        <begin position="214"/>
        <end position="235"/>
    </location>
</feature>
<organism evidence="8 9">
    <name type="scientific">Phytophthora sojae (strain P6497)</name>
    <name type="common">Soybean stem and root rot agent</name>
    <name type="synonym">Phytophthora megasperma f. sp. glycines</name>
    <dbReference type="NCBI Taxonomy" id="1094619"/>
    <lineage>
        <taxon>Eukaryota</taxon>
        <taxon>Sar</taxon>
        <taxon>Stramenopiles</taxon>
        <taxon>Oomycota</taxon>
        <taxon>Peronosporomycetes</taxon>
        <taxon>Peronosporales</taxon>
        <taxon>Peronosporaceae</taxon>
        <taxon>Phytophthora</taxon>
    </lineage>
</organism>
<dbReference type="GO" id="GO:0008506">
    <property type="term" value="F:sucrose:proton symporter activity"/>
    <property type="evidence" value="ECO:0007669"/>
    <property type="project" value="TreeGrafter"/>
</dbReference>
<evidence type="ECO:0000313" key="9">
    <source>
        <dbReference type="Proteomes" id="UP000002640"/>
    </source>
</evidence>
<evidence type="ECO:0008006" key="10">
    <source>
        <dbReference type="Google" id="ProtNLM"/>
    </source>
</evidence>
<dbReference type="RefSeq" id="XP_009514071.1">
    <property type="nucleotide sequence ID" value="XM_009515776.1"/>
</dbReference>
<evidence type="ECO:0000256" key="7">
    <source>
        <dbReference type="SAM" id="Phobius"/>
    </source>
</evidence>
<feature type="compositionally biased region" description="Basic and acidic residues" evidence="6">
    <location>
        <begin position="1"/>
        <end position="10"/>
    </location>
</feature>
<evidence type="ECO:0000256" key="4">
    <source>
        <dbReference type="ARBA" id="ARBA00022989"/>
    </source>
</evidence>
<feature type="transmembrane region" description="Helical" evidence="7">
    <location>
        <begin position="364"/>
        <end position="383"/>
    </location>
</feature>
<feature type="transmembrane region" description="Helical" evidence="7">
    <location>
        <begin position="276"/>
        <end position="293"/>
    </location>
</feature>
<feature type="region of interest" description="Disordered" evidence="6">
    <location>
        <begin position="1"/>
        <end position="28"/>
    </location>
</feature>
<evidence type="ECO:0000256" key="1">
    <source>
        <dbReference type="ARBA" id="ARBA00004141"/>
    </source>
</evidence>
<feature type="transmembrane region" description="Helical" evidence="7">
    <location>
        <begin position="452"/>
        <end position="474"/>
    </location>
</feature>
<feature type="transmembrane region" description="Helical" evidence="7">
    <location>
        <begin position="422"/>
        <end position="446"/>
    </location>
</feature>
<proteinExistence type="predicted"/>
<dbReference type="GeneID" id="20643030"/>
<dbReference type="InterPro" id="IPR036259">
    <property type="entry name" value="MFS_trans_sf"/>
</dbReference>
<feature type="transmembrane region" description="Helical" evidence="7">
    <location>
        <begin position="147"/>
        <end position="166"/>
    </location>
</feature>
<dbReference type="Pfam" id="PF13347">
    <property type="entry name" value="MFS_2"/>
    <property type="match status" value="1"/>
</dbReference>
<dbReference type="KEGG" id="psoj:PHYSODRAFT_308430"/>
<dbReference type="PANTHER" id="PTHR19432">
    <property type="entry name" value="SUGAR TRANSPORTER"/>
    <property type="match status" value="1"/>
</dbReference>
<keyword evidence="9" id="KW-1185">Reference proteome</keyword>
<evidence type="ECO:0000256" key="2">
    <source>
        <dbReference type="ARBA" id="ARBA00022448"/>
    </source>
</evidence>
<keyword evidence="3 7" id="KW-0812">Transmembrane</keyword>
<keyword evidence="5 7" id="KW-0472">Membrane</keyword>
<protein>
    <recommendedName>
        <fullName evidence="10">Glycoside-Pentoside-Hexuronide (GPH):Cation Symporter Family</fullName>
    </recommendedName>
</protein>
<keyword evidence="2" id="KW-0813">Transport</keyword>
<gene>
    <name evidence="8" type="ORF">PHYSODRAFT_308430</name>
</gene>
<dbReference type="GO" id="GO:0016020">
    <property type="term" value="C:membrane"/>
    <property type="evidence" value="ECO:0007669"/>
    <property type="project" value="UniProtKB-SubCell"/>
</dbReference>
<dbReference type="PANTHER" id="PTHR19432:SF26">
    <property type="entry name" value="MAJOR FACILITATOR SUPERFAMILY (MFS) PROFILE DOMAIN-CONTAINING PROTEIN"/>
    <property type="match status" value="1"/>
</dbReference>
<feature type="transmembrane region" description="Helical" evidence="7">
    <location>
        <begin position="106"/>
        <end position="127"/>
    </location>
</feature>
<dbReference type="InParanoid" id="G4YE89"/>
<evidence type="ECO:0000256" key="5">
    <source>
        <dbReference type="ARBA" id="ARBA00023136"/>
    </source>
</evidence>
<dbReference type="SMR" id="G4YE89"/>
<accession>G4YE89</accession>
<keyword evidence="4 7" id="KW-1133">Transmembrane helix</keyword>
<dbReference type="Gene3D" id="1.20.1250.20">
    <property type="entry name" value="MFS general substrate transporter like domains"/>
    <property type="match status" value="1"/>
</dbReference>
<name>G4YE89_PHYSP</name>
<dbReference type="SUPFAM" id="SSF103473">
    <property type="entry name" value="MFS general substrate transporter"/>
    <property type="match status" value="1"/>
</dbReference>
<sequence>MLDNTPKELEAGNYDTQASPTCKGERKSTAGASIPHLLMISMPRMAVRMAWTAQWSALGPYLGTMMPKYAVQLAQIIGPVTGILVAPTVGAFSDQSTNKWGRRRPFLLYGAITSAICWTAMGYTRQIGDALGDYGTGKKGELTDRTWTVFFTIFFYVWMDITVNVVQTPLNLLISDFAGDRQTLGAALGQGWSALGAVMVSSYIYAFGAAHLTLRWFLFMLSAVMVVSVSVSCFFSQEDKPREKLLEQQQDDSWRALVKKAFESIYTGFKTLPGELFKYCVVFFCVMYGYTAYNGNKGQFFGIEVYDGNPKGANICAPDCTAAQDAYNRGVRVAGGYTDLIFSILGYVYSWALPWLVKRFGAKWVLSVSLVPLSLLMIMAYSTNVEVNVAIVISSAISLTTIMALNVPVIVHVIGSNADIGVYVGVFNTANCLGQLLNFSIGAGIVGTSMGYKLPVFLGGVMSFVGMIVTILFFKVKMYSL</sequence>